<gene>
    <name evidence="11" type="ORF">WN51_00953</name>
</gene>
<reference evidence="11 12" key="1">
    <citation type="submission" date="2015-07" db="EMBL/GenBank/DDBJ databases">
        <title>The genome of Melipona quadrifasciata.</title>
        <authorList>
            <person name="Pan H."/>
            <person name="Kapheim K."/>
        </authorList>
    </citation>
    <scope>NUCLEOTIDE SEQUENCE [LARGE SCALE GENOMIC DNA]</scope>
    <source>
        <strain evidence="11">0111107301</strain>
        <tissue evidence="11">Whole body</tissue>
    </source>
</reference>
<dbReference type="GO" id="GO:0060294">
    <property type="term" value="P:cilium movement involved in cell motility"/>
    <property type="evidence" value="ECO:0007669"/>
    <property type="project" value="InterPro"/>
</dbReference>
<evidence type="ECO:0000256" key="9">
    <source>
        <dbReference type="ARBA" id="ARBA00038319"/>
    </source>
</evidence>
<keyword evidence="2" id="KW-0963">Cytoplasm</keyword>
<dbReference type="EMBL" id="KQ435824">
    <property type="protein sequence ID" value="KOX72092.1"/>
    <property type="molecule type" value="Genomic_DNA"/>
</dbReference>
<evidence type="ECO:0000256" key="3">
    <source>
        <dbReference type="ARBA" id="ARBA00022794"/>
    </source>
</evidence>
<dbReference type="PANTHER" id="PTHR22069:SF0">
    <property type="entry name" value="RADIAL SPOKE HEAD PROTEIN 9 HOMOLOG"/>
    <property type="match status" value="1"/>
</dbReference>
<evidence type="ECO:0000313" key="12">
    <source>
        <dbReference type="Proteomes" id="UP000053105"/>
    </source>
</evidence>
<keyword evidence="12" id="KW-1185">Reference proteome</keyword>
<evidence type="ECO:0000256" key="10">
    <source>
        <dbReference type="ARBA" id="ARBA00041080"/>
    </source>
</evidence>
<sequence length="423" mass="47662">MDCSKLLETLDIFGYAGVCVGTENSQLLRNSLIILQGENHFKKCYYWGKIYGVQNDYHIAFGFKKDCMNDQMYYYSTDGLNWLLLPRANKYARFLTPLAINKFEGDPSIVTNVYNVNPPFPPNEDPKKYYDGPIPKELKEEDRLAATIEIIREDAVIIPRGAWFKCPNGDVIENLNFEGLSVSDVSYLKSYLHARPPQQKWNTNLLTRPDYNYALDFLDTIDMDVPSEITILFLSHPQDEFDLQKDEYALQKANFAFLVSVDDDNGGDGGGGGGGGGGGPSKVMNIDELASEVGWKAKWDRADIFRFRFRYAWLSTWLSWLATGFRGDTPNVYSSVLEKIPGKVLQALVEISGKSFFNFARKVGESSDARKPTTGGGSVLMVGDQRCALDIRHDGSEVFQNFLPYTARTLRKRSRKLSAAGNR</sequence>
<dbReference type="AlphaFoldDB" id="A0A0N0BEM3"/>
<keyword evidence="3" id="KW-0970">Cilium biogenesis/degradation</keyword>
<evidence type="ECO:0000256" key="6">
    <source>
        <dbReference type="ARBA" id="ARBA00023212"/>
    </source>
</evidence>
<dbReference type="InterPro" id="IPR055316">
    <property type="entry name" value="RSP9"/>
</dbReference>
<dbReference type="STRING" id="166423.A0A0N0BEM3"/>
<dbReference type="GO" id="GO:0044458">
    <property type="term" value="P:motile cilium assembly"/>
    <property type="evidence" value="ECO:0007669"/>
    <property type="project" value="TreeGrafter"/>
</dbReference>
<organism evidence="11 12">
    <name type="scientific">Melipona quadrifasciata</name>
    <dbReference type="NCBI Taxonomy" id="166423"/>
    <lineage>
        <taxon>Eukaryota</taxon>
        <taxon>Metazoa</taxon>
        <taxon>Ecdysozoa</taxon>
        <taxon>Arthropoda</taxon>
        <taxon>Hexapoda</taxon>
        <taxon>Insecta</taxon>
        <taxon>Pterygota</taxon>
        <taxon>Neoptera</taxon>
        <taxon>Endopterygota</taxon>
        <taxon>Hymenoptera</taxon>
        <taxon>Apocrita</taxon>
        <taxon>Aculeata</taxon>
        <taxon>Apoidea</taxon>
        <taxon>Anthophila</taxon>
        <taxon>Apidae</taxon>
        <taxon>Melipona</taxon>
    </lineage>
</organism>
<dbReference type="Proteomes" id="UP000053105">
    <property type="component" value="Unassembled WGS sequence"/>
</dbReference>
<evidence type="ECO:0000256" key="8">
    <source>
        <dbReference type="ARBA" id="ARBA00037822"/>
    </source>
</evidence>
<keyword evidence="7" id="KW-0966">Cell projection</keyword>
<evidence type="ECO:0000256" key="5">
    <source>
        <dbReference type="ARBA" id="ARBA00023069"/>
    </source>
</evidence>
<dbReference type="InterPro" id="IPR006802">
    <property type="entry name" value="Radial_spoke"/>
</dbReference>
<comment type="similarity">
    <text evidence="9">Belongs to the flagellar radial spoke RSP9 family.</text>
</comment>
<dbReference type="GO" id="GO:0035082">
    <property type="term" value="P:axoneme assembly"/>
    <property type="evidence" value="ECO:0007669"/>
    <property type="project" value="InterPro"/>
</dbReference>
<protein>
    <recommendedName>
        <fullName evidence="10">Radial spoke head protein 9 homolog</fullName>
    </recommendedName>
</protein>
<keyword evidence="4" id="KW-0282">Flagellum</keyword>
<evidence type="ECO:0000256" key="1">
    <source>
        <dbReference type="ARBA" id="ARBA00004611"/>
    </source>
</evidence>
<evidence type="ECO:0000256" key="7">
    <source>
        <dbReference type="ARBA" id="ARBA00023273"/>
    </source>
</evidence>
<name>A0A0N0BEM3_9HYME</name>
<evidence type="ECO:0000256" key="4">
    <source>
        <dbReference type="ARBA" id="ARBA00022846"/>
    </source>
</evidence>
<keyword evidence="5" id="KW-0969">Cilium</keyword>
<dbReference type="Pfam" id="PF04712">
    <property type="entry name" value="Radial_spoke"/>
    <property type="match status" value="1"/>
</dbReference>
<keyword evidence="6" id="KW-0206">Cytoskeleton</keyword>
<dbReference type="GO" id="GO:0001534">
    <property type="term" value="C:radial spoke"/>
    <property type="evidence" value="ECO:0007669"/>
    <property type="project" value="InterPro"/>
</dbReference>
<evidence type="ECO:0000256" key="2">
    <source>
        <dbReference type="ARBA" id="ARBA00022490"/>
    </source>
</evidence>
<accession>A0A0N0BEM3</accession>
<dbReference type="OrthoDB" id="10258956at2759"/>
<evidence type="ECO:0000313" key="11">
    <source>
        <dbReference type="EMBL" id="KOX72092.1"/>
    </source>
</evidence>
<comment type="subcellular location">
    <subcellularLocation>
        <location evidence="8">Cell projection</location>
        <location evidence="8">Kinocilium</location>
    </subcellularLocation>
    <subcellularLocation>
        <location evidence="1">Cytoplasm</location>
        <location evidence="1">Cytoskeleton</location>
        <location evidence="1">Flagellum axoneme</location>
    </subcellularLocation>
</comment>
<dbReference type="PANTHER" id="PTHR22069">
    <property type="entry name" value="MITOCHONDRIAL RIBOSOMAL PROTEIN S18"/>
    <property type="match status" value="1"/>
</dbReference>
<dbReference type="GO" id="GO:0060091">
    <property type="term" value="C:kinocilium"/>
    <property type="evidence" value="ECO:0007669"/>
    <property type="project" value="UniProtKB-SubCell"/>
</dbReference>
<proteinExistence type="inferred from homology"/>